<evidence type="ECO:0000256" key="4">
    <source>
        <dbReference type="ARBA" id="ARBA00022723"/>
    </source>
</evidence>
<dbReference type="RefSeq" id="WP_009137793.1">
    <property type="nucleotide sequence ID" value="NZ_JH594597.1"/>
</dbReference>
<dbReference type="eggNOG" id="COG0641">
    <property type="taxonomic scope" value="Bacteria"/>
</dbReference>
<organism evidence="7 8">
    <name type="scientific">Odoribacter laneus YIT 12061</name>
    <dbReference type="NCBI Taxonomy" id="742817"/>
    <lineage>
        <taxon>Bacteria</taxon>
        <taxon>Pseudomonadati</taxon>
        <taxon>Bacteroidota</taxon>
        <taxon>Bacteroidia</taxon>
        <taxon>Bacteroidales</taxon>
        <taxon>Odoribacteraceae</taxon>
        <taxon>Odoribacter</taxon>
    </lineage>
</organism>
<dbReference type="GeneID" id="98070185"/>
<evidence type="ECO:0000313" key="8">
    <source>
        <dbReference type="Proteomes" id="UP000004892"/>
    </source>
</evidence>
<dbReference type="InterPro" id="IPR058240">
    <property type="entry name" value="rSAM_sf"/>
</dbReference>
<protein>
    <recommendedName>
        <fullName evidence="9">Radical SAM core domain-containing protein</fullName>
    </recommendedName>
</protein>
<evidence type="ECO:0000256" key="2">
    <source>
        <dbReference type="ARBA" id="ARBA00022485"/>
    </source>
</evidence>
<sequence length="161" mass="19244">MKNNILFSTPDRFSYWYSISNKEYILLPPLARKIIMLLESGIKTEDIWKQKELERETKADILYYLHKIEYLKNQHFWSEEPEIETTFGQLTAEMIQQQLENLKVLTFEVTDKCNLNCKYCTYGQVYQGHDERQGKNLDFSIARNMLNRIGKSKGFFLILHF</sequence>
<dbReference type="SUPFAM" id="SSF102114">
    <property type="entry name" value="Radical SAM enzymes"/>
    <property type="match status" value="1"/>
</dbReference>
<dbReference type="HOGENOM" id="CLU_1642009_0_0_10"/>
<evidence type="ECO:0008006" key="9">
    <source>
        <dbReference type="Google" id="ProtNLM"/>
    </source>
</evidence>
<dbReference type="PATRIC" id="fig|742817.3.peg.2839"/>
<dbReference type="InterPro" id="IPR000385">
    <property type="entry name" value="MoaA_NifB_PqqE_Fe-S-bd_CS"/>
</dbReference>
<dbReference type="EMBL" id="ADMC01000028">
    <property type="protein sequence ID" value="EHP45677.1"/>
    <property type="molecule type" value="Genomic_DNA"/>
</dbReference>
<accession>H1DK63</accession>
<keyword evidence="2" id="KW-0004">4Fe-4S</keyword>
<keyword evidence="5" id="KW-0408">Iron</keyword>
<dbReference type="STRING" id="742817.HMPREF9449_02649"/>
<keyword evidence="6" id="KW-0411">Iron-sulfur</keyword>
<dbReference type="GO" id="GO:0003824">
    <property type="term" value="F:catalytic activity"/>
    <property type="evidence" value="ECO:0007669"/>
    <property type="project" value="InterPro"/>
</dbReference>
<evidence type="ECO:0000256" key="6">
    <source>
        <dbReference type="ARBA" id="ARBA00023014"/>
    </source>
</evidence>
<proteinExistence type="predicted"/>
<keyword evidence="3" id="KW-0949">S-adenosyl-L-methionine</keyword>
<comment type="cofactor">
    <cofactor evidence="1">
        <name>[4Fe-4S] cluster</name>
        <dbReference type="ChEBI" id="CHEBI:49883"/>
    </cofactor>
</comment>
<gene>
    <name evidence="7" type="ORF">HMPREF9449_02649</name>
</gene>
<name>H1DK63_9BACT</name>
<reference evidence="7 8" key="1">
    <citation type="submission" date="2012-01" db="EMBL/GenBank/DDBJ databases">
        <title>The Genome Sequence of Odoribacter laneus YIT 12061.</title>
        <authorList>
            <consortium name="The Broad Institute Genome Sequencing Platform"/>
            <person name="Earl A."/>
            <person name="Ward D."/>
            <person name="Feldgarden M."/>
            <person name="Gevers D."/>
            <person name="Morotomi M."/>
            <person name="Young S.K."/>
            <person name="Zeng Q."/>
            <person name="Gargeya S."/>
            <person name="Fitzgerald M."/>
            <person name="Haas B."/>
            <person name="Abouelleil A."/>
            <person name="Alvarado L."/>
            <person name="Arachchi H.M."/>
            <person name="Berlin A."/>
            <person name="Chapman S.B."/>
            <person name="Gearin G."/>
            <person name="Goldberg J."/>
            <person name="Griggs A."/>
            <person name="Gujja S."/>
            <person name="Hansen M."/>
            <person name="Heiman D."/>
            <person name="Howarth C."/>
            <person name="Larimer J."/>
            <person name="Lui A."/>
            <person name="MacDonald P.J.P."/>
            <person name="McCowen C."/>
            <person name="Montmayeur A."/>
            <person name="Murphy C."/>
            <person name="Neiman D."/>
            <person name="Pearson M."/>
            <person name="Priest M."/>
            <person name="Roberts A."/>
            <person name="Saif S."/>
            <person name="Shea T."/>
            <person name="Sisk P."/>
            <person name="Stolte C."/>
            <person name="Sykes S."/>
            <person name="Wortman J."/>
            <person name="Nusbaum C."/>
            <person name="Birren B."/>
        </authorList>
    </citation>
    <scope>NUCLEOTIDE SEQUENCE [LARGE SCALE GENOMIC DNA]</scope>
    <source>
        <strain evidence="7 8">YIT 12061</strain>
    </source>
</reference>
<evidence type="ECO:0000256" key="5">
    <source>
        <dbReference type="ARBA" id="ARBA00023004"/>
    </source>
</evidence>
<dbReference type="InterPro" id="IPR013785">
    <property type="entry name" value="Aldolase_TIM"/>
</dbReference>
<keyword evidence="8" id="KW-1185">Reference proteome</keyword>
<evidence type="ECO:0000313" key="7">
    <source>
        <dbReference type="EMBL" id="EHP45677.1"/>
    </source>
</evidence>
<keyword evidence="4" id="KW-0479">Metal-binding</keyword>
<dbReference type="Gene3D" id="3.20.20.70">
    <property type="entry name" value="Aldolase class I"/>
    <property type="match status" value="1"/>
</dbReference>
<dbReference type="GO" id="GO:0046872">
    <property type="term" value="F:metal ion binding"/>
    <property type="evidence" value="ECO:0007669"/>
    <property type="project" value="UniProtKB-KW"/>
</dbReference>
<dbReference type="Proteomes" id="UP000004892">
    <property type="component" value="Unassembled WGS sequence"/>
</dbReference>
<evidence type="ECO:0000256" key="3">
    <source>
        <dbReference type="ARBA" id="ARBA00022691"/>
    </source>
</evidence>
<dbReference type="PROSITE" id="PS01305">
    <property type="entry name" value="MOAA_NIFB_PQQE"/>
    <property type="match status" value="1"/>
</dbReference>
<evidence type="ECO:0000256" key="1">
    <source>
        <dbReference type="ARBA" id="ARBA00001966"/>
    </source>
</evidence>
<comment type="caution">
    <text evidence="7">The sequence shown here is derived from an EMBL/GenBank/DDBJ whole genome shotgun (WGS) entry which is preliminary data.</text>
</comment>
<dbReference type="AlphaFoldDB" id="H1DK63"/>
<dbReference type="GO" id="GO:0051539">
    <property type="term" value="F:4 iron, 4 sulfur cluster binding"/>
    <property type="evidence" value="ECO:0007669"/>
    <property type="project" value="UniProtKB-KW"/>
</dbReference>